<dbReference type="InterPro" id="IPR029063">
    <property type="entry name" value="SAM-dependent_MTases_sf"/>
</dbReference>
<reference evidence="2" key="1">
    <citation type="submission" date="2021-05" db="EMBL/GenBank/DDBJ databases">
        <title>The genome of the haptophyte Pavlova lutheri (Diacronema luteri, Pavlovales) - a model for lipid biosynthesis in eukaryotic algae.</title>
        <authorList>
            <person name="Hulatt C.J."/>
            <person name="Posewitz M.C."/>
        </authorList>
    </citation>
    <scope>NUCLEOTIDE SEQUENCE</scope>
    <source>
        <strain evidence="2">NIVA-4/92</strain>
    </source>
</reference>
<protein>
    <recommendedName>
        <fullName evidence="4">Calmodulin-lysine N-methyltransferase</fullName>
    </recommendedName>
</protein>
<sequence length="378" mass="40219">MDVDALLRWGARERTRAAQRAQLEAQRASAPESEAAPREKWRSCALYSREGSSWEEAGVARARATGAHDDAPRGAAPSERVNLQIVITASGALCTSILPLSLLSALSAGPRALDAAGAPHADAGEDRQAASGRGPGAARACVELTMVSEQQLFAHQLYPSAVALARLLDARLVPCDGRAVLELGAGPALPCIVAALNGARALVATDFPNDDMLRNTEANLHANLPVRAAARCRVVGHAWGRECMGVLAALRELRAASCHGVGVDGFELIILSDLLYELEHEALLRTCNACLSHAPDARVLVAFQPHDPQNLRRQIAFFATAALPAYAMESRRLLCLAAPPMFDATADPHSAACRVHVHVLRRAAHSGEPWGLPFPSWP</sequence>
<dbReference type="EMBL" id="JAGTXO010000049">
    <property type="protein sequence ID" value="KAG8458588.1"/>
    <property type="molecule type" value="Genomic_DNA"/>
</dbReference>
<evidence type="ECO:0000313" key="2">
    <source>
        <dbReference type="EMBL" id="KAG8458588.1"/>
    </source>
</evidence>
<comment type="caution">
    <text evidence="2">The sequence shown here is derived from an EMBL/GenBank/DDBJ whole genome shotgun (WGS) entry which is preliminary data.</text>
</comment>
<dbReference type="Gene3D" id="3.40.50.150">
    <property type="entry name" value="Vaccinia Virus protein VP39"/>
    <property type="match status" value="1"/>
</dbReference>
<dbReference type="SUPFAM" id="SSF53335">
    <property type="entry name" value="S-adenosyl-L-methionine-dependent methyltransferases"/>
    <property type="match status" value="1"/>
</dbReference>
<organism evidence="2 3">
    <name type="scientific">Diacronema lutheri</name>
    <name type="common">Unicellular marine alga</name>
    <name type="synonym">Monochrysis lutheri</name>
    <dbReference type="NCBI Taxonomy" id="2081491"/>
    <lineage>
        <taxon>Eukaryota</taxon>
        <taxon>Haptista</taxon>
        <taxon>Haptophyta</taxon>
        <taxon>Pavlovophyceae</taxon>
        <taxon>Pavlovales</taxon>
        <taxon>Pavlovaceae</taxon>
        <taxon>Diacronema</taxon>
    </lineage>
</organism>
<evidence type="ECO:0008006" key="4">
    <source>
        <dbReference type="Google" id="ProtNLM"/>
    </source>
</evidence>
<accession>A0A8J6C8L6</accession>
<dbReference type="AlphaFoldDB" id="A0A8J6C8L6"/>
<dbReference type="OrthoDB" id="46564at2759"/>
<dbReference type="PANTHER" id="PTHR14614">
    <property type="entry name" value="HEPATOCELLULAR CARCINOMA-ASSOCIATED ANTIGEN"/>
    <property type="match status" value="1"/>
</dbReference>
<dbReference type="Proteomes" id="UP000751190">
    <property type="component" value="Unassembled WGS sequence"/>
</dbReference>
<dbReference type="PANTHER" id="PTHR14614:SF10">
    <property type="entry name" value="PROTEIN N-TERMINAL AND LYSINE N-METHYLTRANSFERASE EFM7"/>
    <property type="match status" value="1"/>
</dbReference>
<evidence type="ECO:0000256" key="1">
    <source>
        <dbReference type="SAM" id="MobiDB-lite"/>
    </source>
</evidence>
<proteinExistence type="predicted"/>
<dbReference type="InterPro" id="IPR019410">
    <property type="entry name" value="Methyltransf_16"/>
</dbReference>
<feature type="region of interest" description="Disordered" evidence="1">
    <location>
        <begin position="114"/>
        <end position="134"/>
    </location>
</feature>
<keyword evidence="3" id="KW-1185">Reference proteome</keyword>
<dbReference type="GO" id="GO:0005737">
    <property type="term" value="C:cytoplasm"/>
    <property type="evidence" value="ECO:0007669"/>
    <property type="project" value="TreeGrafter"/>
</dbReference>
<evidence type="ECO:0000313" key="3">
    <source>
        <dbReference type="Proteomes" id="UP000751190"/>
    </source>
</evidence>
<name>A0A8J6C8L6_DIALT</name>
<gene>
    <name evidence="2" type="ORF">KFE25_008385</name>
</gene>